<feature type="coiled-coil region" evidence="4">
    <location>
        <begin position="295"/>
        <end position="322"/>
    </location>
</feature>
<keyword evidence="5" id="KW-0812">Transmembrane</keyword>
<dbReference type="Gene3D" id="3.30.565.10">
    <property type="entry name" value="Histidine kinase-like ATPase, C-terminal domain"/>
    <property type="match status" value="1"/>
</dbReference>
<feature type="transmembrane region" description="Helical" evidence="5">
    <location>
        <begin position="21"/>
        <end position="40"/>
    </location>
</feature>
<dbReference type="Proteomes" id="UP000033949">
    <property type="component" value="Unassembled WGS sequence"/>
</dbReference>
<sequence>MPLCPWEPAQYLFFSSNVPPLFYYSHGISVIFALVFGLILFLKAKKASSAKLLFIITLLFSSWVLLDLYIWASNDPSSILFFWSIIILIEVLIYIFSIYFIDVFNEKKDVSFKKKLLMSILILPIVIGLPTYLNLAGIEMSFCVALEGVIAKYYVYAVEIFSIMWILFYSFRFYGKTVDPSTKKQIIFSTTGILFFLLALSSGNLIGSLTEQWQYSQYGLFAMPIFIGILAYLVVKYNAFNIKLIATQVLVWGLAILIGSQFFFIKVPINMVLNGVTFVASIIFGYFLIKSVKKEIEQKEELAKLNIDLEALIKQRESLTHLITHKVKGSFTHSKYIFAGILDGTFGIISPELQKMAEKGIESDDVGINTVDLILNAANMQKGLIKYDMKKTDFKEVVLKVFSEKKVPAETKGLQIEKNIKEDDYSVLGDSFWLKEAVNNLVDNSMKYTKEGKITVKLEKKDGKILLFVQDTGMGITEEDKKNLFTEGGRGRDSVKINVDSTGYGLYTVKLIIEAHKGRVWAESAGPGKGSTFFVELPAV</sequence>
<evidence type="ECO:0000256" key="2">
    <source>
        <dbReference type="ARBA" id="ARBA00012438"/>
    </source>
</evidence>
<evidence type="ECO:0000256" key="4">
    <source>
        <dbReference type="SAM" id="Coils"/>
    </source>
</evidence>
<feature type="transmembrane region" description="Helical" evidence="5">
    <location>
        <begin position="78"/>
        <end position="104"/>
    </location>
</feature>
<dbReference type="SUPFAM" id="SSF55874">
    <property type="entry name" value="ATPase domain of HSP90 chaperone/DNA topoisomerase II/histidine kinase"/>
    <property type="match status" value="1"/>
</dbReference>
<dbReference type="PANTHER" id="PTHR43547:SF2">
    <property type="entry name" value="HYBRID SIGNAL TRANSDUCTION HISTIDINE KINASE C"/>
    <property type="match status" value="1"/>
</dbReference>
<comment type="catalytic activity">
    <reaction evidence="1">
        <text>ATP + protein L-histidine = ADP + protein N-phospho-L-histidine.</text>
        <dbReference type="EC" id="2.7.13.3"/>
    </reaction>
</comment>
<evidence type="ECO:0000259" key="6">
    <source>
        <dbReference type="PROSITE" id="PS50109"/>
    </source>
</evidence>
<dbReference type="PRINTS" id="PR00344">
    <property type="entry name" value="BCTRLSENSOR"/>
</dbReference>
<dbReference type="PROSITE" id="PS50109">
    <property type="entry name" value="HIS_KIN"/>
    <property type="match status" value="1"/>
</dbReference>
<feature type="transmembrane region" description="Helical" evidence="5">
    <location>
        <begin position="271"/>
        <end position="289"/>
    </location>
</feature>
<dbReference type="Pfam" id="PF02518">
    <property type="entry name" value="HATPase_c"/>
    <property type="match status" value="1"/>
</dbReference>
<organism evidence="7 8">
    <name type="scientific">Candidatus Nomurabacteria bacterium GW2011_GWC2_41_8</name>
    <dbReference type="NCBI Taxonomy" id="1618755"/>
    <lineage>
        <taxon>Bacteria</taxon>
        <taxon>Candidatus Nomuraibacteriota</taxon>
    </lineage>
</organism>
<dbReference type="PANTHER" id="PTHR43547">
    <property type="entry name" value="TWO-COMPONENT HISTIDINE KINASE"/>
    <property type="match status" value="1"/>
</dbReference>
<evidence type="ECO:0000256" key="5">
    <source>
        <dbReference type="SAM" id="Phobius"/>
    </source>
</evidence>
<dbReference type="InterPro" id="IPR003594">
    <property type="entry name" value="HATPase_dom"/>
</dbReference>
<dbReference type="GO" id="GO:0000155">
    <property type="term" value="F:phosphorelay sensor kinase activity"/>
    <property type="evidence" value="ECO:0007669"/>
    <property type="project" value="TreeGrafter"/>
</dbReference>
<dbReference type="InterPro" id="IPR005467">
    <property type="entry name" value="His_kinase_dom"/>
</dbReference>
<gene>
    <name evidence="7" type="ORF">UU82_C0004G0005</name>
</gene>
<dbReference type="InterPro" id="IPR004358">
    <property type="entry name" value="Sig_transdc_His_kin-like_C"/>
</dbReference>
<keyword evidence="3" id="KW-0597">Phosphoprotein</keyword>
<dbReference type="InterPro" id="IPR036890">
    <property type="entry name" value="HATPase_C_sf"/>
</dbReference>
<evidence type="ECO:0000313" key="7">
    <source>
        <dbReference type="EMBL" id="KKS24511.1"/>
    </source>
</evidence>
<name>A0A0G0ZR72_9BACT</name>
<keyword evidence="5" id="KW-1133">Transmembrane helix</keyword>
<feature type="transmembrane region" description="Helical" evidence="5">
    <location>
        <begin position="52"/>
        <end position="72"/>
    </location>
</feature>
<feature type="transmembrane region" description="Helical" evidence="5">
    <location>
        <begin position="218"/>
        <end position="235"/>
    </location>
</feature>
<dbReference type="EMBL" id="LCCC01000004">
    <property type="protein sequence ID" value="KKS24511.1"/>
    <property type="molecule type" value="Genomic_DNA"/>
</dbReference>
<protein>
    <recommendedName>
        <fullName evidence="2">histidine kinase</fullName>
        <ecNumber evidence="2">2.7.13.3</ecNumber>
    </recommendedName>
</protein>
<dbReference type="AlphaFoldDB" id="A0A0G0ZR72"/>
<feature type="transmembrane region" description="Helical" evidence="5">
    <location>
        <begin position="242"/>
        <end position="265"/>
    </location>
</feature>
<keyword evidence="5" id="KW-0472">Membrane</keyword>
<comment type="caution">
    <text evidence="7">The sequence shown here is derived from an EMBL/GenBank/DDBJ whole genome shotgun (WGS) entry which is preliminary data.</text>
</comment>
<feature type="domain" description="Histidine kinase" evidence="6">
    <location>
        <begin position="371"/>
        <end position="540"/>
    </location>
</feature>
<proteinExistence type="predicted"/>
<reference evidence="7 8" key="1">
    <citation type="journal article" date="2015" name="Nature">
        <title>rRNA introns, odd ribosomes, and small enigmatic genomes across a large radiation of phyla.</title>
        <authorList>
            <person name="Brown C.T."/>
            <person name="Hug L.A."/>
            <person name="Thomas B.C."/>
            <person name="Sharon I."/>
            <person name="Castelle C.J."/>
            <person name="Singh A."/>
            <person name="Wilkins M.J."/>
            <person name="Williams K.H."/>
            <person name="Banfield J.F."/>
        </authorList>
    </citation>
    <scope>NUCLEOTIDE SEQUENCE [LARGE SCALE GENOMIC DNA]</scope>
</reference>
<feature type="transmembrane region" description="Helical" evidence="5">
    <location>
        <begin position="116"/>
        <end position="133"/>
    </location>
</feature>
<keyword evidence="7" id="KW-0808">Transferase</keyword>
<evidence type="ECO:0000256" key="1">
    <source>
        <dbReference type="ARBA" id="ARBA00000085"/>
    </source>
</evidence>
<dbReference type="SMART" id="SM00387">
    <property type="entry name" value="HATPase_c"/>
    <property type="match status" value="1"/>
</dbReference>
<feature type="transmembrane region" description="Helical" evidence="5">
    <location>
        <begin position="153"/>
        <end position="174"/>
    </location>
</feature>
<evidence type="ECO:0000256" key="3">
    <source>
        <dbReference type="ARBA" id="ARBA00022553"/>
    </source>
</evidence>
<evidence type="ECO:0000313" key="8">
    <source>
        <dbReference type="Proteomes" id="UP000033949"/>
    </source>
</evidence>
<accession>A0A0G0ZR72</accession>
<dbReference type="EC" id="2.7.13.3" evidence="2"/>
<feature type="transmembrane region" description="Helical" evidence="5">
    <location>
        <begin position="186"/>
        <end position="206"/>
    </location>
</feature>
<keyword evidence="7" id="KW-0418">Kinase</keyword>
<keyword evidence="4" id="KW-0175">Coiled coil</keyword>